<feature type="region of interest" description="Disordered" evidence="1">
    <location>
        <begin position="278"/>
        <end position="312"/>
    </location>
</feature>
<evidence type="ECO:0000313" key="3">
    <source>
        <dbReference type="Proteomes" id="UP001628156"/>
    </source>
</evidence>
<evidence type="ECO:0000313" key="2">
    <source>
        <dbReference type="EMBL" id="GAB1226113.1"/>
    </source>
</evidence>
<dbReference type="Proteomes" id="UP001628156">
    <property type="component" value="Unassembled WGS sequence"/>
</dbReference>
<feature type="compositionally biased region" description="Low complexity" evidence="1">
    <location>
        <begin position="367"/>
        <end position="382"/>
    </location>
</feature>
<feature type="compositionally biased region" description="Basic residues" evidence="1">
    <location>
        <begin position="357"/>
        <end position="366"/>
    </location>
</feature>
<dbReference type="EMBL" id="BAAFRS010000275">
    <property type="protein sequence ID" value="GAB1226113.1"/>
    <property type="molecule type" value="Genomic_DNA"/>
</dbReference>
<evidence type="ECO:0008006" key="4">
    <source>
        <dbReference type="Google" id="ProtNLM"/>
    </source>
</evidence>
<proteinExistence type="predicted"/>
<feature type="compositionally biased region" description="Low complexity" evidence="1">
    <location>
        <begin position="283"/>
        <end position="296"/>
    </location>
</feature>
<sequence length="397" mass="47224">MSQYKTNNGKSNELCQLEKMFSRIQEQSTSYNVELILYLVEKTKDDPVQIMRAFDYFFRSTSQKLFIMKIHLIDALIRFIRKKELQYSFYCMSRATMTALCRNNCDLTREDIDAAHQLFILWESRKIHIKFLQMWQSLLEHPERDGYVSFLTNQILFIPLPNENRELLINEIESNFDSCAASLDGDKISIVADTNQDTNYIINWLRQRYSSNYTDNIYDPTHSKAIIRFQNEDWMPYDTFSFGSGFVTMNKNDIPPKFVVDGVTYYLHLKRSSRSCSRRRSFSRSSSSSNRNSFRSPYHSPTRRSSPPPFEYRDSYRSSLDIDRCSFSRDLSRDRSRSRSSTILFRNSFKNDSPERRRSRSRRRSFSSRQSRSYNNRSNSRSRNYRLDHSNPNHSPR</sequence>
<keyword evidence="3" id="KW-1185">Reference proteome</keyword>
<protein>
    <recommendedName>
        <fullName evidence="4">CID domain-containing protein</fullName>
    </recommendedName>
</protein>
<reference evidence="2 3" key="1">
    <citation type="journal article" date="2019" name="PLoS Negl. Trop. Dis.">
        <title>Whole genome sequencing of Entamoeba nuttalli reveals mammalian host-related molecular signatures and a novel octapeptide-repeat surface protein.</title>
        <authorList>
            <person name="Tanaka M."/>
            <person name="Makiuchi T."/>
            <person name="Komiyama T."/>
            <person name="Shiina T."/>
            <person name="Osaki K."/>
            <person name="Tachibana H."/>
        </authorList>
    </citation>
    <scope>NUCLEOTIDE SEQUENCE [LARGE SCALE GENOMIC DNA]</scope>
    <source>
        <strain evidence="2 3">P19-061405</strain>
    </source>
</reference>
<comment type="caution">
    <text evidence="2">The sequence shown here is derived from an EMBL/GenBank/DDBJ whole genome shotgun (WGS) entry which is preliminary data.</text>
</comment>
<gene>
    <name evidence="2" type="ORF">ENUP19_0275G0009</name>
</gene>
<feature type="region of interest" description="Disordered" evidence="1">
    <location>
        <begin position="345"/>
        <end position="397"/>
    </location>
</feature>
<name>A0ABQ0DTL8_9EUKA</name>
<organism evidence="2 3">
    <name type="scientific">Entamoeba nuttalli</name>
    <dbReference type="NCBI Taxonomy" id="412467"/>
    <lineage>
        <taxon>Eukaryota</taxon>
        <taxon>Amoebozoa</taxon>
        <taxon>Evosea</taxon>
        <taxon>Archamoebae</taxon>
        <taxon>Mastigamoebida</taxon>
        <taxon>Entamoebidae</taxon>
        <taxon>Entamoeba</taxon>
    </lineage>
</organism>
<accession>A0ABQ0DTL8</accession>
<evidence type="ECO:0000256" key="1">
    <source>
        <dbReference type="SAM" id="MobiDB-lite"/>
    </source>
</evidence>